<feature type="compositionally biased region" description="Gly residues" evidence="4">
    <location>
        <begin position="16"/>
        <end position="29"/>
    </location>
</feature>
<dbReference type="PANTHER" id="PTHR43537:SF53">
    <property type="entry name" value="HTH-TYPE TRANSCRIPTIONAL REPRESSOR NANR"/>
    <property type="match status" value="1"/>
</dbReference>
<dbReference type="Proteomes" id="UP000289411">
    <property type="component" value="Unassembled WGS sequence"/>
</dbReference>
<dbReference type="GO" id="GO:0003700">
    <property type="term" value="F:DNA-binding transcription factor activity"/>
    <property type="evidence" value="ECO:0007669"/>
    <property type="project" value="InterPro"/>
</dbReference>
<dbReference type="AlphaFoldDB" id="A0A4Q2RHG7"/>
<evidence type="ECO:0000313" key="7">
    <source>
        <dbReference type="Proteomes" id="UP000289411"/>
    </source>
</evidence>
<feature type="domain" description="HTH gntR-type" evidence="5">
    <location>
        <begin position="32"/>
        <end position="99"/>
    </location>
</feature>
<proteinExistence type="predicted"/>
<keyword evidence="7" id="KW-1185">Reference proteome</keyword>
<organism evidence="6 7">
    <name type="scientific">Lichenibacterium ramalinae</name>
    <dbReference type="NCBI Taxonomy" id="2316527"/>
    <lineage>
        <taxon>Bacteria</taxon>
        <taxon>Pseudomonadati</taxon>
        <taxon>Pseudomonadota</taxon>
        <taxon>Alphaproteobacteria</taxon>
        <taxon>Hyphomicrobiales</taxon>
        <taxon>Lichenihabitantaceae</taxon>
        <taxon>Lichenibacterium</taxon>
    </lineage>
</organism>
<keyword evidence="3" id="KW-0804">Transcription</keyword>
<evidence type="ECO:0000256" key="2">
    <source>
        <dbReference type="ARBA" id="ARBA00023125"/>
    </source>
</evidence>
<evidence type="ECO:0000256" key="3">
    <source>
        <dbReference type="ARBA" id="ARBA00023163"/>
    </source>
</evidence>
<reference evidence="6 7" key="1">
    <citation type="submission" date="2018-09" db="EMBL/GenBank/DDBJ databases">
        <authorList>
            <person name="Grouzdev D.S."/>
            <person name="Krutkina M.S."/>
        </authorList>
    </citation>
    <scope>NUCLEOTIDE SEQUENCE [LARGE SCALE GENOMIC DNA]</scope>
    <source>
        <strain evidence="6 7">RmlP001</strain>
    </source>
</reference>
<dbReference type="SMART" id="SM00895">
    <property type="entry name" value="FCD"/>
    <property type="match status" value="1"/>
</dbReference>
<dbReference type="OrthoDB" id="7618373at2"/>
<sequence>MDGGPAEGRVSLERSGGAGYRPGGPGAAGGAADRVSAIHEAVLLAVVEQRLPPGTKLPEDQLAAHFAVSRTLVRGALRSLAQEGVVVLARNRGASVASPGPQEARDLFEARRVVEAVTTARAAEAATEADLRGLGALMAEGRAALAAGDRGRAIRLSGQFHVAVAAMARQSVLEGFLAELVVRSSLVIALYGHGGRSDCGDHDHERLVAALRARDGAGAVALMLAHLDDIAADLDLDRALRVPRPLADMLRPGT</sequence>
<dbReference type="InterPro" id="IPR036390">
    <property type="entry name" value="WH_DNA-bd_sf"/>
</dbReference>
<dbReference type="PROSITE" id="PS50949">
    <property type="entry name" value="HTH_GNTR"/>
    <property type="match status" value="1"/>
</dbReference>
<evidence type="ECO:0000259" key="5">
    <source>
        <dbReference type="PROSITE" id="PS50949"/>
    </source>
</evidence>
<dbReference type="EMBL" id="QYBC01000002">
    <property type="protein sequence ID" value="RYB07122.1"/>
    <property type="molecule type" value="Genomic_DNA"/>
</dbReference>
<name>A0A4Q2RHG7_9HYPH</name>
<dbReference type="SUPFAM" id="SSF46785">
    <property type="entry name" value="Winged helix' DNA-binding domain"/>
    <property type="match status" value="1"/>
</dbReference>
<reference evidence="6 7" key="2">
    <citation type="submission" date="2019-02" db="EMBL/GenBank/DDBJ databases">
        <title>'Lichenibacterium ramalinii' gen. nov. sp. nov., 'Lichenibacterium minor' gen. nov. sp. nov.</title>
        <authorList>
            <person name="Pankratov T."/>
        </authorList>
    </citation>
    <scope>NUCLEOTIDE SEQUENCE [LARGE SCALE GENOMIC DNA]</scope>
    <source>
        <strain evidence="6 7">RmlP001</strain>
    </source>
</reference>
<dbReference type="InterPro" id="IPR036388">
    <property type="entry name" value="WH-like_DNA-bd_sf"/>
</dbReference>
<dbReference type="InterPro" id="IPR008920">
    <property type="entry name" value="TF_FadR/GntR_C"/>
</dbReference>
<dbReference type="PANTHER" id="PTHR43537">
    <property type="entry name" value="TRANSCRIPTIONAL REGULATOR, GNTR FAMILY"/>
    <property type="match status" value="1"/>
</dbReference>
<feature type="region of interest" description="Disordered" evidence="4">
    <location>
        <begin position="1"/>
        <end position="32"/>
    </location>
</feature>
<gene>
    <name evidence="6" type="ORF">D3272_03360</name>
</gene>
<dbReference type="Pfam" id="PF00392">
    <property type="entry name" value="GntR"/>
    <property type="match status" value="1"/>
</dbReference>
<evidence type="ECO:0000256" key="1">
    <source>
        <dbReference type="ARBA" id="ARBA00023015"/>
    </source>
</evidence>
<comment type="caution">
    <text evidence="6">The sequence shown here is derived from an EMBL/GenBank/DDBJ whole genome shotgun (WGS) entry which is preliminary data.</text>
</comment>
<protein>
    <submittedName>
        <fullName evidence="6">GntR family transcriptional regulator</fullName>
    </submittedName>
</protein>
<accession>A0A4Q2RHG7</accession>
<dbReference type="SUPFAM" id="SSF48008">
    <property type="entry name" value="GntR ligand-binding domain-like"/>
    <property type="match status" value="1"/>
</dbReference>
<evidence type="ECO:0000313" key="6">
    <source>
        <dbReference type="EMBL" id="RYB07122.1"/>
    </source>
</evidence>
<dbReference type="InterPro" id="IPR000524">
    <property type="entry name" value="Tscrpt_reg_HTH_GntR"/>
</dbReference>
<dbReference type="Gene3D" id="1.20.120.530">
    <property type="entry name" value="GntR ligand-binding domain-like"/>
    <property type="match status" value="1"/>
</dbReference>
<keyword evidence="1" id="KW-0805">Transcription regulation</keyword>
<dbReference type="SMART" id="SM00345">
    <property type="entry name" value="HTH_GNTR"/>
    <property type="match status" value="1"/>
</dbReference>
<keyword evidence="2" id="KW-0238">DNA-binding</keyword>
<dbReference type="Gene3D" id="1.10.10.10">
    <property type="entry name" value="Winged helix-like DNA-binding domain superfamily/Winged helix DNA-binding domain"/>
    <property type="match status" value="1"/>
</dbReference>
<evidence type="ECO:0000256" key="4">
    <source>
        <dbReference type="SAM" id="MobiDB-lite"/>
    </source>
</evidence>
<dbReference type="InterPro" id="IPR011711">
    <property type="entry name" value="GntR_C"/>
</dbReference>
<dbReference type="GO" id="GO:0003677">
    <property type="term" value="F:DNA binding"/>
    <property type="evidence" value="ECO:0007669"/>
    <property type="project" value="UniProtKB-KW"/>
</dbReference>
<dbReference type="Pfam" id="PF07729">
    <property type="entry name" value="FCD"/>
    <property type="match status" value="1"/>
</dbReference>